<accession>A0ABX8BT66</accession>
<name>A0ABX8BT66_9ACTN</name>
<evidence type="ECO:0000313" key="2">
    <source>
        <dbReference type="Proteomes" id="UP000676079"/>
    </source>
</evidence>
<reference evidence="1 2" key="1">
    <citation type="submission" date="2021-05" db="EMBL/GenBank/DDBJ databases">
        <title>Direct Submission.</title>
        <authorList>
            <person name="Li K."/>
            <person name="Gao J."/>
        </authorList>
    </citation>
    <scope>NUCLEOTIDE SEQUENCE [LARGE SCALE GENOMIC DNA]</scope>
    <source>
        <strain evidence="1 2">Mg02</strain>
    </source>
</reference>
<evidence type="ECO:0000313" key="1">
    <source>
        <dbReference type="EMBL" id="QUX25023.1"/>
    </source>
</evidence>
<dbReference type="EMBL" id="CP074133">
    <property type="protein sequence ID" value="QUX25023.1"/>
    <property type="molecule type" value="Genomic_DNA"/>
</dbReference>
<sequence length="59" mass="6453">MVEALFEAAARRRCTREVLDGLLGDLNRSLEYDDDPPESLDVEAAFDIALRAGFTPPGS</sequence>
<organism evidence="1 2">
    <name type="scientific">Nocardiopsis changdeensis</name>
    <dbReference type="NCBI Taxonomy" id="2831969"/>
    <lineage>
        <taxon>Bacteria</taxon>
        <taxon>Bacillati</taxon>
        <taxon>Actinomycetota</taxon>
        <taxon>Actinomycetes</taxon>
        <taxon>Streptosporangiales</taxon>
        <taxon>Nocardiopsidaceae</taxon>
        <taxon>Nocardiopsis</taxon>
    </lineage>
</organism>
<keyword evidence="2" id="KW-1185">Reference proteome</keyword>
<dbReference type="RefSeq" id="WP_220560505.1">
    <property type="nucleotide sequence ID" value="NZ_CP074133.1"/>
</dbReference>
<proteinExistence type="predicted"/>
<dbReference type="Proteomes" id="UP000676079">
    <property type="component" value="Chromosome"/>
</dbReference>
<protein>
    <submittedName>
        <fullName evidence="1">Uncharacterized protein</fullName>
    </submittedName>
</protein>
<gene>
    <name evidence="1" type="ORF">KGD84_12605</name>
</gene>